<dbReference type="EMBL" id="BJYT01000020">
    <property type="protein sequence ID" value="GEO11375.1"/>
    <property type="molecule type" value="Genomic_DNA"/>
</dbReference>
<keyword evidence="2" id="KW-0227">DNA damage</keyword>
<organism evidence="4 5">
    <name type="scientific">Segetibacter aerophilus</name>
    <dbReference type="NCBI Taxonomy" id="670293"/>
    <lineage>
        <taxon>Bacteria</taxon>
        <taxon>Pseudomonadati</taxon>
        <taxon>Bacteroidota</taxon>
        <taxon>Chitinophagia</taxon>
        <taxon>Chitinophagales</taxon>
        <taxon>Chitinophagaceae</taxon>
        <taxon>Segetibacter</taxon>
    </lineage>
</organism>
<evidence type="ECO:0000256" key="2">
    <source>
        <dbReference type="ARBA" id="ARBA00022763"/>
    </source>
</evidence>
<evidence type="ECO:0000313" key="5">
    <source>
        <dbReference type="Proteomes" id="UP000321513"/>
    </source>
</evidence>
<sequence>MERRFVSIWFRYLSTDWFVLRKPQLNNKAFVLRTPSHGRMIVTAVNALAEAQGIHAGMVLADARAILPDLEVFDDEPDLVTKLLKRIAEWCIRFTPFAAVDPPDGIILDVTGCSHLWGGDEPYLNDIITRLKKQGYYARAAIADTIGAAWAVARYNNRTLIVPSSQQSEAILTLPCAALRLEPGTIERLQKLGLRQIRDFIGMPKSALRRRFGSHIITRINQALGVEEEFIQPVQPIELYSERLPCLEPIATATGIEIALQRLLEALCKRLQKEQKGLRTAKFKCYRVDGKIEEIQISTNAPSYNVKHLYKLFEIKIVTIEPDLGIELFVLEAPKVEDHSPSQQQLWEAMYGLQHIQLAELMDRLSGKVASISINRYLPDEHYWPERSIKQASSLQETTTTEWKVDRPRPMQLLATPQSIQVAAPVPDYPPMNFRYKNKLHKILKADGPERIEQEWWIQDGQHRDYYIVEDEEGGRYWLFRLGHYDEDYKWFIHGFFA</sequence>
<dbReference type="Gene3D" id="3.40.1170.60">
    <property type="match status" value="1"/>
</dbReference>
<dbReference type="PANTHER" id="PTHR35369:SF2">
    <property type="entry name" value="BLR3025 PROTEIN"/>
    <property type="match status" value="1"/>
</dbReference>
<dbReference type="GO" id="GO:0006281">
    <property type="term" value="P:DNA repair"/>
    <property type="evidence" value="ECO:0007669"/>
    <property type="project" value="InterPro"/>
</dbReference>
<evidence type="ECO:0000259" key="3">
    <source>
        <dbReference type="PROSITE" id="PS50173"/>
    </source>
</evidence>
<dbReference type="InterPro" id="IPR050356">
    <property type="entry name" value="SulA_CellDiv_inhibitor"/>
</dbReference>
<dbReference type="Proteomes" id="UP000321513">
    <property type="component" value="Unassembled WGS sequence"/>
</dbReference>
<dbReference type="OrthoDB" id="625722at2"/>
<feature type="domain" description="UmuC" evidence="3">
    <location>
        <begin position="1"/>
        <end position="102"/>
    </location>
</feature>
<dbReference type="Gene3D" id="3.30.70.270">
    <property type="match status" value="1"/>
</dbReference>
<protein>
    <submittedName>
        <fullName evidence="4">Protein ImuB</fullName>
    </submittedName>
</protein>
<dbReference type="InterPro" id="IPR001126">
    <property type="entry name" value="UmuC"/>
</dbReference>
<proteinExistence type="inferred from homology"/>
<accession>A0A512BHN5</accession>
<dbReference type="Pfam" id="PF00817">
    <property type="entry name" value="IMS"/>
    <property type="match status" value="1"/>
</dbReference>
<dbReference type="AlphaFoldDB" id="A0A512BHN5"/>
<gene>
    <name evidence="4" type="primary">imuB</name>
    <name evidence="4" type="ORF">SAE01_38710</name>
</gene>
<dbReference type="SUPFAM" id="SSF56672">
    <property type="entry name" value="DNA/RNA polymerases"/>
    <property type="match status" value="1"/>
</dbReference>
<reference evidence="4 5" key="1">
    <citation type="submission" date="2019-07" db="EMBL/GenBank/DDBJ databases">
        <title>Whole genome shotgun sequence of Segetibacter aerophilus NBRC 106135.</title>
        <authorList>
            <person name="Hosoyama A."/>
            <person name="Uohara A."/>
            <person name="Ohji S."/>
            <person name="Ichikawa N."/>
        </authorList>
    </citation>
    <scope>NUCLEOTIDE SEQUENCE [LARGE SCALE GENOMIC DNA]</scope>
    <source>
        <strain evidence="4 5">NBRC 106135</strain>
    </source>
</reference>
<dbReference type="PROSITE" id="PS50173">
    <property type="entry name" value="UMUC"/>
    <property type="match status" value="1"/>
</dbReference>
<evidence type="ECO:0000313" key="4">
    <source>
        <dbReference type="EMBL" id="GEO11375.1"/>
    </source>
</evidence>
<keyword evidence="5" id="KW-1185">Reference proteome</keyword>
<comment type="similarity">
    <text evidence="1">Belongs to the DNA polymerase type-Y family.</text>
</comment>
<comment type="caution">
    <text evidence="4">The sequence shown here is derived from an EMBL/GenBank/DDBJ whole genome shotgun (WGS) entry which is preliminary data.</text>
</comment>
<dbReference type="InterPro" id="IPR043128">
    <property type="entry name" value="Rev_trsase/Diguanyl_cyclase"/>
</dbReference>
<dbReference type="PANTHER" id="PTHR35369">
    <property type="entry name" value="BLR3025 PROTEIN-RELATED"/>
    <property type="match status" value="1"/>
</dbReference>
<dbReference type="InterPro" id="IPR043502">
    <property type="entry name" value="DNA/RNA_pol_sf"/>
</dbReference>
<dbReference type="RefSeq" id="WP_147205486.1">
    <property type="nucleotide sequence ID" value="NZ_BJYT01000020.1"/>
</dbReference>
<dbReference type="CDD" id="cd03468">
    <property type="entry name" value="PolY_like"/>
    <property type="match status" value="1"/>
</dbReference>
<evidence type="ECO:0000256" key="1">
    <source>
        <dbReference type="ARBA" id="ARBA00010945"/>
    </source>
</evidence>
<name>A0A512BHN5_9BACT</name>